<dbReference type="PROSITE" id="PS50082">
    <property type="entry name" value="WD_REPEATS_2"/>
    <property type="match status" value="5"/>
</dbReference>
<evidence type="ECO:0000313" key="4">
    <source>
        <dbReference type="EMBL" id="KAK5584862.1"/>
    </source>
</evidence>
<dbReference type="InterPro" id="IPR001680">
    <property type="entry name" value="WD40_rpt"/>
</dbReference>
<comment type="caution">
    <text evidence="4">The sequence shown here is derived from an EMBL/GenBank/DDBJ whole genome shotgun (WGS) entry which is preliminary data.</text>
</comment>
<dbReference type="PROSITE" id="PS50294">
    <property type="entry name" value="WD_REPEATS_REGION"/>
    <property type="match status" value="1"/>
</dbReference>
<dbReference type="AlphaFoldDB" id="A0AAN7U9E1"/>
<feature type="repeat" description="WD" evidence="3">
    <location>
        <begin position="136"/>
        <end position="177"/>
    </location>
</feature>
<feature type="repeat" description="WD" evidence="3">
    <location>
        <begin position="52"/>
        <end position="93"/>
    </location>
</feature>
<evidence type="ECO:0000256" key="3">
    <source>
        <dbReference type="PROSITE-ProRule" id="PRU00221"/>
    </source>
</evidence>
<feature type="repeat" description="WD" evidence="3">
    <location>
        <begin position="178"/>
        <end position="210"/>
    </location>
</feature>
<feature type="repeat" description="WD" evidence="3">
    <location>
        <begin position="264"/>
        <end position="299"/>
    </location>
</feature>
<feature type="repeat" description="WD" evidence="3">
    <location>
        <begin position="221"/>
        <end position="263"/>
    </location>
</feature>
<dbReference type="Gene3D" id="2.130.10.10">
    <property type="entry name" value="YVTN repeat-like/Quinoprotein amine dehydrogenase"/>
    <property type="match status" value="1"/>
</dbReference>
<keyword evidence="1 3" id="KW-0853">WD repeat</keyword>
<dbReference type="GO" id="GO:0016593">
    <property type="term" value="C:Cdc73/Paf1 complex"/>
    <property type="evidence" value="ECO:0007669"/>
    <property type="project" value="TreeGrafter"/>
</dbReference>
<keyword evidence="2" id="KW-0677">Repeat</keyword>
<reference evidence="4 5" key="1">
    <citation type="submission" date="2023-11" db="EMBL/GenBank/DDBJ databases">
        <title>Dfirmibasis_genome.</title>
        <authorList>
            <person name="Edelbroek B."/>
            <person name="Kjellin J."/>
            <person name="Jerlstrom-Hultqvist J."/>
            <person name="Soderbom F."/>
        </authorList>
    </citation>
    <scope>NUCLEOTIDE SEQUENCE [LARGE SCALE GENOMIC DNA]</scope>
    <source>
        <strain evidence="4 5">TNS-C-14</strain>
    </source>
</reference>
<accession>A0AAN7U9E1</accession>
<dbReference type="InterPro" id="IPR015943">
    <property type="entry name" value="WD40/YVTN_repeat-like_dom_sf"/>
</dbReference>
<dbReference type="InterPro" id="IPR019775">
    <property type="entry name" value="WD40_repeat_CS"/>
</dbReference>
<dbReference type="InterPro" id="IPR036322">
    <property type="entry name" value="WD40_repeat_dom_sf"/>
</dbReference>
<evidence type="ECO:0000313" key="5">
    <source>
        <dbReference type="Proteomes" id="UP001344447"/>
    </source>
</evidence>
<dbReference type="PANTHER" id="PTHR44090">
    <property type="entry name" value="WD REPEAT-CONTAINING PROTEIN 61"/>
    <property type="match status" value="1"/>
</dbReference>
<name>A0AAN7U9E1_9MYCE</name>
<dbReference type="Pfam" id="PF00400">
    <property type="entry name" value="WD40"/>
    <property type="match status" value="6"/>
</dbReference>
<protein>
    <submittedName>
        <fullName evidence="4">Uncharacterized protein</fullName>
    </submittedName>
</protein>
<dbReference type="Proteomes" id="UP001344447">
    <property type="component" value="Unassembled WGS sequence"/>
</dbReference>
<evidence type="ECO:0000256" key="2">
    <source>
        <dbReference type="ARBA" id="ARBA00022737"/>
    </source>
</evidence>
<dbReference type="InterPro" id="IPR051510">
    <property type="entry name" value="SKI8"/>
</dbReference>
<dbReference type="SUPFAM" id="SSF50978">
    <property type="entry name" value="WD40 repeat-like"/>
    <property type="match status" value="1"/>
</dbReference>
<dbReference type="PROSITE" id="PS00678">
    <property type="entry name" value="WD_REPEATS_1"/>
    <property type="match status" value="1"/>
</dbReference>
<dbReference type="SMART" id="SM00320">
    <property type="entry name" value="WD40"/>
    <property type="match status" value="7"/>
</dbReference>
<dbReference type="EMBL" id="JAVFKY010000001">
    <property type="protein sequence ID" value="KAK5584862.1"/>
    <property type="molecule type" value="Genomic_DNA"/>
</dbReference>
<sequence>MFQFGKKITDAHDDGIWCVKWQGDIIATGGMGSKVKTWHGNQPQFLTERRVFDKHILGVTSLDIDIGARYLASGGMDGTIRLFDLSNNTLHKTIDSGPLGCLKIGFLNSADNLVSVSESGNISIYSVETGEKLRSISNTNKQVLTMAISPNNEQIAVAGLDGTVLCYDVESGRRVTEIKAHGVPIRSLCFSADSKTIFTGAEDSQIRLHDPNGSNPYIASLLGHSSFILSIVASRNGDLLASSGSIDKKVCIWDIKTRKLDSSFTAHADQTWDLAFSPDSTKLVSVSDDCSLHSYALKQ</sequence>
<evidence type="ECO:0000256" key="1">
    <source>
        <dbReference type="ARBA" id="ARBA00022574"/>
    </source>
</evidence>
<dbReference type="CDD" id="cd00200">
    <property type="entry name" value="WD40"/>
    <property type="match status" value="1"/>
</dbReference>
<dbReference type="PANTHER" id="PTHR44090:SF1">
    <property type="entry name" value="SUPERKILLER COMPLEX PROTEIN 8"/>
    <property type="match status" value="1"/>
</dbReference>
<organism evidence="4 5">
    <name type="scientific">Dictyostelium firmibasis</name>
    <dbReference type="NCBI Taxonomy" id="79012"/>
    <lineage>
        <taxon>Eukaryota</taxon>
        <taxon>Amoebozoa</taxon>
        <taxon>Evosea</taxon>
        <taxon>Eumycetozoa</taxon>
        <taxon>Dictyostelia</taxon>
        <taxon>Dictyosteliales</taxon>
        <taxon>Dictyosteliaceae</taxon>
        <taxon>Dictyostelium</taxon>
    </lineage>
</organism>
<proteinExistence type="predicted"/>
<keyword evidence="5" id="KW-1185">Reference proteome</keyword>
<gene>
    <name evidence="4" type="ORF">RB653_006480</name>
</gene>